<dbReference type="InterPro" id="IPR016174">
    <property type="entry name" value="Di-haem_cyt_TM"/>
</dbReference>
<keyword evidence="1" id="KW-0472">Membrane</keyword>
<evidence type="ECO:0000313" key="2">
    <source>
        <dbReference type="EMBL" id="KEQ22832.1"/>
    </source>
</evidence>
<feature type="transmembrane region" description="Helical" evidence="1">
    <location>
        <begin position="7"/>
        <end position="30"/>
    </location>
</feature>
<sequence>MVKTIRNAILFAAVVHILYVIVQVVSGMLLTMRHVPKIVDAYSSKQALESQVSFGLTASPSGWLYALTFAGSAALYAFALQPLLRRWADRRNRL</sequence>
<name>A0A081NWK9_9BACL</name>
<protein>
    <submittedName>
        <fullName evidence="2">Uncharacterized protein</fullName>
    </submittedName>
</protein>
<reference evidence="2 3" key="1">
    <citation type="submission" date="2014-06" db="EMBL/GenBank/DDBJ databases">
        <title>Draft genome sequence of Paenibacillus sp. MSt1.</title>
        <authorList>
            <person name="Aw Y.K."/>
            <person name="Ong K.S."/>
            <person name="Gan H.M."/>
            <person name="Lee S.M."/>
        </authorList>
    </citation>
    <scope>NUCLEOTIDE SEQUENCE [LARGE SCALE GENOMIC DNA]</scope>
    <source>
        <strain evidence="2 3">MSt1</strain>
    </source>
</reference>
<comment type="caution">
    <text evidence="2">The sequence shown here is derived from an EMBL/GenBank/DDBJ whole genome shotgun (WGS) entry which is preliminary data.</text>
</comment>
<dbReference type="GO" id="GO:0016020">
    <property type="term" value="C:membrane"/>
    <property type="evidence" value="ECO:0007669"/>
    <property type="project" value="InterPro"/>
</dbReference>
<keyword evidence="1" id="KW-0812">Transmembrane</keyword>
<dbReference type="Gene3D" id="1.20.810.10">
    <property type="entry name" value="Cytochrome Bc1 Complex, Chain C"/>
    <property type="match status" value="1"/>
</dbReference>
<keyword evidence="3" id="KW-1185">Reference proteome</keyword>
<accession>A0A081NWK9</accession>
<dbReference type="SUPFAM" id="SSF81342">
    <property type="entry name" value="Transmembrane di-heme cytochromes"/>
    <property type="match status" value="1"/>
</dbReference>
<feature type="transmembrane region" description="Helical" evidence="1">
    <location>
        <begin position="63"/>
        <end position="84"/>
    </location>
</feature>
<organism evidence="2 3">
    <name type="scientific">Paenibacillus tyrfis</name>
    <dbReference type="NCBI Taxonomy" id="1501230"/>
    <lineage>
        <taxon>Bacteria</taxon>
        <taxon>Bacillati</taxon>
        <taxon>Bacillota</taxon>
        <taxon>Bacilli</taxon>
        <taxon>Bacillales</taxon>
        <taxon>Paenibacillaceae</taxon>
        <taxon>Paenibacillus</taxon>
    </lineage>
</organism>
<dbReference type="RefSeq" id="WP_036690112.1">
    <property type="nucleotide sequence ID" value="NZ_JNVM01000031.1"/>
</dbReference>
<dbReference type="InterPro" id="IPR027387">
    <property type="entry name" value="Cytb/b6-like_sf"/>
</dbReference>
<dbReference type="Proteomes" id="UP000028123">
    <property type="component" value="Unassembled WGS sequence"/>
</dbReference>
<dbReference type="OrthoDB" id="2622736at2"/>
<keyword evidence="1" id="KW-1133">Transmembrane helix</keyword>
<dbReference type="GO" id="GO:0022904">
    <property type="term" value="P:respiratory electron transport chain"/>
    <property type="evidence" value="ECO:0007669"/>
    <property type="project" value="InterPro"/>
</dbReference>
<dbReference type="eggNOG" id="ENOG50308C2">
    <property type="taxonomic scope" value="Bacteria"/>
</dbReference>
<dbReference type="EMBL" id="JNVM01000031">
    <property type="protein sequence ID" value="KEQ22832.1"/>
    <property type="molecule type" value="Genomic_DNA"/>
</dbReference>
<gene>
    <name evidence="2" type="ORF">ET33_21005</name>
</gene>
<proteinExistence type="predicted"/>
<evidence type="ECO:0000256" key="1">
    <source>
        <dbReference type="SAM" id="Phobius"/>
    </source>
</evidence>
<dbReference type="AlphaFoldDB" id="A0A081NWK9"/>
<evidence type="ECO:0000313" key="3">
    <source>
        <dbReference type="Proteomes" id="UP000028123"/>
    </source>
</evidence>